<dbReference type="Proteomes" id="UP000228934">
    <property type="component" value="Unassembled WGS sequence"/>
</dbReference>
<evidence type="ECO:0008006" key="4">
    <source>
        <dbReference type="Google" id="ProtNLM"/>
    </source>
</evidence>
<reference evidence="3" key="1">
    <citation type="journal article" date="2017" name="Nat. Commun.">
        <title>The North American bullfrog draft genome provides insight into hormonal regulation of long noncoding RNA.</title>
        <authorList>
            <person name="Hammond S.A."/>
            <person name="Warren R.L."/>
            <person name="Vandervalk B.P."/>
            <person name="Kucuk E."/>
            <person name="Khan H."/>
            <person name="Gibb E.A."/>
            <person name="Pandoh P."/>
            <person name="Kirk H."/>
            <person name="Zhao Y."/>
            <person name="Jones M."/>
            <person name="Mungall A.J."/>
            <person name="Coope R."/>
            <person name="Pleasance S."/>
            <person name="Moore R.A."/>
            <person name="Holt R.A."/>
            <person name="Round J.M."/>
            <person name="Ohora S."/>
            <person name="Walle B.V."/>
            <person name="Veldhoen N."/>
            <person name="Helbing C.C."/>
            <person name="Birol I."/>
        </authorList>
    </citation>
    <scope>NUCLEOTIDE SEQUENCE [LARGE SCALE GENOMIC DNA]</scope>
</reference>
<feature type="region of interest" description="Disordered" evidence="1">
    <location>
        <begin position="213"/>
        <end position="256"/>
    </location>
</feature>
<dbReference type="AlphaFoldDB" id="A0A2G9RRQ0"/>
<evidence type="ECO:0000313" key="3">
    <source>
        <dbReference type="Proteomes" id="UP000228934"/>
    </source>
</evidence>
<feature type="compositionally biased region" description="Low complexity" evidence="1">
    <location>
        <begin position="227"/>
        <end position="248"/>
    </location>
</feature>
<reference evidence="2" key="2">
    <citation type="submission" date="2017-08" db="EMBL/GenBank/DDBJ databases">
        <title>Assembly of the North American Bullfrog Genome.</title>
        <authorList>
            <person name="Warren R.L."/>
            <person name="Vandervalk B.P."/>
            <person name="Kucuk E."/>
            <person name="Birol I."/>
            <person name="Helbing C."/>
            <person name="Pandoh P."/>
            <person name="Behsaz B."/>
            <person name="Mohamadi H."/>
            <person name="Chu J."/>
            <person name="Jackman S."/>
            <person name="Hammond S.A."/>
            <person name="Veldhoen N."/>
            <person name="Kirk H."/>
            <person name="Zhao Y."/>
            <person name="Coope R."/>
            <person name="Pleasance S."/>
            <person name="Moore R."/>
            <person name="Holt R."/>
        </authorList>
    </citation>
    <scope>NUCLEOTIDE SEQUENCE</scope>
    <source>
        <strain evidence="2">Bruno</strain>
        <tissue evidence="2">Liver</tissue>
    </source>
</reference>
<feature type="non-terminal residue" evidence="2">
    <location>
        <position position="256"/>
    </location>
</feature>
<dbReference type="EMBL" id="KV935558">
    <property type="protein sequence ID" value="PIO30586.1"/>
    <property type="molecule type" value="Genomic_DNA"/>
</dbReference>
<evidence type="ECO:0000256" key="1">
    <source>
        <dbReference type="SAM" id="MobiDB-lite"/>
    </source>
</evidence>
<sequence length="256" mass="29036">MTRWRSLRNRCRQELNEEAKESRSGAGSFRKKKSPFFEMLDFLRSVMNLRSTTSNISETEEGDSVDTQPAQEENMGICSVGATASRSRKRHGHPKRDMDGAMLTFMEEIRAIRRADTNDPFSDPNNEDASFVKNLYHHLVKIPTDRKMDIQISIFNFTGVCIRAAMPRDPMPPVISHHQCPYHAEQAPQHLFHHPYHPGINPHHQRAPATTAQNVVPPPHVAPTYESSSSQGTSYSNSCQSSNPYSTSHSPYYQDL</sequence>
<evidence type="ECO:0000313" key="2">
    <source>
        <dbReference type="EMBL" id="PIO30588.1"/>
    </source>
</evidence>
<feature type="region of interest" description="Disordered" evidence="1">
    <location>
        <begin position="53"/>
        <end position="97"/>
    </location>
</feature>
<name>A0A2G9RRQ0_AQUCT</name>
<feature type="compositionally biased region" description="Basic residues" evidence="1">
    <location>
        <begin position="1"/>
        <end position="10"/>
    </location>
</feature>
<protein>
    <recommendedName>
        <fullName evidence="4">MADF domain-containing protein</fullName>
    </recommendedName>
</protein>
<proteinExistence type="predicted"/>
<organism evidence="2 3">
    <name type="scientific">Aquarana catesbeiana</name>
    <name type="common">American bullfrog</name>
    <name type="synonym">Rana catesbeiana</name>
    <dbReference type="NCBI Taxonomy" id="8400"/>
    <lineage>
        <taxon>Eukaryota</taxon>
        <taxon>Metazoa</taxon>
        <taxon>Chordata</taxon>
        <taxon>Craniata</taxon>
        <taxon>Vertebrata</taxon>
        <taxon>Euteleostomi</taxon>
        <taxon>Amphibia</taxon>
        <taxon>Batrachia</taxon>
        <taxon>Anura</taxon>
        <taxon>Neobatrachia</taxon>
        <taxon>Ranoidea</taxon>
        <taxon>Ranidae</taxon>
        <taxon>Aquarana</taxon>
    </lineage>
</organism>
<feature type="region of interest" description="Disordered" evidence="1">
    <location>
        <begin position="1"/>
        <end position="29"/>
    </location>
</feature>
<feature type="compositionally biased region" description="Basic and acidic residues" evidence="1">
    <location>
        <begin position="11"/>
        <end position="23"/>
    </location>
</feature>
<accession>A0A2G9RRQ0</accession>
<dbReference type="EMBL" id="KV935558">
    <property type="protein sequence ID" value="PIO30588.1"/>
    <property type="molecule type" value="Genomic_DNA"/>
</dbReference>
<keyword evidence="3" id="KW-1185">Reference proteome</keyword>
<gene>
    <name evidence="2" type="ORF">AB205_0194520</name>
</gene>